<organism evidence="1 2">
    <name type="scientific">Olea europaea subsp. europaea</name>
    <dbReference type="NCBI Taxonomy" id="158383"/>
    <lineage>
        <taxon>Eukaryota</taxon>
        <taxon>Viridiplantae</taxon>
        <taxon>Streptophyta</taxon>
        <taxon>Embryophyta</taxon>
        <taxon>Tracheophyta</taxon>
        <taxon>Spermatophyta</taxon>
        <taxon>Magnoliopsida</taxon>
        <taxon>eudicotyledons</taxon>
        <taxon>Gunneridae</taxon>
        <taxon>Pentapetalae</taxon>
        <taxon>asterids</taxon>
        <taxon>lamiids</taxon>
        <taxon>Lamiales</taxon>
        <taxon>Oleaceae</taxon>
        <taxon>Oleeae</taxon>
        <taxon>Olea</taxon>
    </lineage>
</organism>
<evidence type="ECO:0000313" key="1">
    <source>
        <dbReference type="EMBL" id="CAA3018826.1"/>
    </source>
</evidence>
<evidence type="ECO:0000313" key="2">
    <source>
        <dbReference type="Proteomes" id="UP000594638"/>
    </source>
</evidence>
<gene>
    <name evidence="1" type="ORF">OLEA9_A107106</name>
</gene>
<dbReference type="Gramene" id="OE9A107106T1">
    <property type="protein sequence ID" value="OE9A107106C1"/>
    <property type="gene ID" value="OE9A107106"/>
</dbReference>
<comment type="caution">
    <text evidence="1">The sequence shown here is derived from an EMBL/GenBank/DDBJ whole genome shotgun (WGS) entry which is preliminary data.</text>
</comment>
<name>A0A8S0UKK8_OLEEU</name>
<proteinExistence type="predicted"/>
<feature type="non-terminal residue" evidence="1">
    <location>
        <position position="149"/>
    </location>
</feature>
<accession>A0A8S0UKK8</accession>
<protein>
    <submittedName>
        <fullName evidence="1">Uncharacterized protein</fullName>
    </submittedName>
</protein>
<keyword evidence="2" id="KW-1185">Reference proteome</keyword>
<sequence>ERAGSTPNFARSSQTLSYPFELATSVRPSTSGRSATKKVRSVVFSIPTEKGNSGKEISKMALVGKETLCLKEQARTMGNPPNRGGVKALPYQAKLHCSSKARPKQLRHKPHKIILSVETLAQKVKTEPPFVSGLNASTLLKEAKRGGTE</sequence>
<reference evidence="1 2" key="1">
    <citation type="submission" date="2019-12" db="EMBL/GenBank/DDBJ databases">
        <authorList>
            <person name="Alioto T."/>
            <person name="Alioto T."/>
            <person name="Gomez Garrido J."/>
        </authorList>
    </citation>
    <scope>NUCLEOTIDE SEQUENCE [LARGE SCALE GENOMIC DNA]</scope>
</reference>
<dbReference type="Proteomes" id="UP000594638">
    <property type="component" value="Unassembled WGS sequence"/>
</dbReference>
<dbReference type="EMBL" id="CACTIH010007943">
    <property type="protein sequence ID" value="CAA3018826.1"/>
    <property type="molecule type" value="Genomic_DNA"/>
</dbReference>
<dbReference type="AlphaFoldDB" id="A0A8S0UKK8"/>